<reference evidence="10 11" key="1">
    <citation type="submission" date="2020-03" db="EMBL/GenBank/DDBJ databases">
        <title>Tamlana sp. nov, isolated from XXX.</title>
        <authorList>
            <person name="Cao W.R."/>
        </authorList>
    </citation>
    <scope>NUCLEOTIDE SEQUENCE [LARGE SCALE GENOMIC DNA]</scope>
    <source>
        <strain evidence="10 11">HST1-43</strain>
    </source>
</reference>
<dbReference type="SUPFAM" id="SSF56935">
    <property type="entry name" value="Porins"/>
    <property type="match status" value="1"/>
</dbReference>
<evidence type="ECO:0000256" key="5">
    <source>
        <dbReference type="ARBA" id="ARBA00023136"/>
    </source>
</evidence>
<evidence type="ECO:0000256" key="2">
    <source>
        <dbReference type="ARBA" id="ARBA00022448"/>
    </source>
</evidence>
<keyword evidence="3 7" id="KW-1134">Transmembrane beta strand</keyword>
<dbReference type="InterPro" id="IPR036942">
    <property type="entry name" value="Beta-barrel_TonB_sf"/>
</dbReference>
<comment type="caution">
    <text evidence="10">The sequence shown here is derived from an EMBL/GenBank/DDBJ whole genome shotgun (WGS) entry which is preliminary data.</text>
</comment>
<evidence type="ECO:0000256" key="7">
    <source>
        <dbReference type="PROSITE-ProRule" id="PRU01360"/>
    </source>
</evidence>
<dbReference type="NCBIfam" id="TIGR04056">
    <property type="entry name" value="OMP_RagA_SusC"/>
    <property type="match status" value="1"/>
</dbReference>
<dbReference type="Gene3D" id="2.170.130.10">
    <property type="entry name" value="TonB-dependent receptor, plug domain"/>
    <property type="match status" value="1"/>
</dbReference>
<dbReference type="Proteomes" id="UP000760545">
    <property type="component" value="Unassembled WGS sequence"/>
</dbReference>
<feature type="signal peptide" evidence="8">
    <location>
        <begin position="1"/>
        <end position="28"/>
    </location>
</feature>
<feature type="chain" id="PRO_5046246396" evidence="8">
    <location>
        <begin position="29"/>
        <end position="1036"/>
    </location>
</feature>
<keyword evidence="2 7" id="KW-0813">Transport</keyword>
<dbReference type="EMBL" id="JAAVJS010000002">
    <property type="protein sequence ID" value="NJX14334.1"/>
    <property type="molecule type" value="Genomic_DNA"/>
</dbReference>
<sequence length="1036" mass="114646">MKQKLTPDIRRILIAAGLIICCMAMTNAQTVEGTVSADGFPLPGATVIVKGTTKGAVTDFDGKYSIEAGGASVLQFSYVGYQAKEVPVNGRTTINVVLEEDIASLDEVIVVGYGTQKKESVVAAIVQVKGEDLMERAAGISNIEEALQGNLPGVTAIQGSGTPGASNTRITIRGNSSINGDGGPLILVDGVKRQMSDIDMNDVENLSVLKDASATAVFGVEGANGVILITTKRGQTGKAELSLNVNSTIKFVSQLPTKLDSYDAIQQVNSAILRGVAVAPASWNNYTPGAILERYRNPSSLEESFAYPNVDWEDELLKDYAQDYRINLSVRGGNKTAKYFGSLAYQTVEDIFDGGKYDNGRGYVGEFSYERFNYRSNIDFNITKTTELSVNLSGYLGIREEPARIGNVTNGIYFIPPNLFQPIYPDGYYGDDQNVDIFRNSLRSLSATGYDTYTNFQVNTDFILKQNLDFITDGLSFKGRFSLDNNMRSEQSLNDGGSLIKRYTIDGEEVLDGNPTGVNQFDYVQGPWTLTPSQVEDTSTSTGRARQLVYDFSLNYNRTFADKHNFTALFLVRRQESATGSQFPRRREDWVGRVTYDYDSRYFLDINGAYNGSEKFGPGYRFDLFPSAALGWTPSNEAFLEDVDWLNKLKLRGSYGLVGDDNSGGRFKYLSQWASGNSSYLVPNNFTGGKSPYTWYRESIVGNPDLQWETAVKYNIGAEFSIFNGLLSGEMDYFAENRDDIVILGRNRNVPDWFGQTPPDFNRGKTEVKGFEVVLASTYTFDNGLNVFGNFNFTQSKGLVVLEDDPLFLQEHLRKAGYAINQQRTPIPAGILTSWDDVYMSTPQTLNQSLTRVGYYDVVDFDGDGIFNGDFDRAPFGYPESPLRTWAATLGASYKGWTVSAQLYGTQNANRRFANNTFAQGTPLIFTQDLDYWTVDTPGNTDTQPAVGVAGDTNPRDAWLDGSLTRLKAVSLSYDVPSKTCEKLGLKKLNLFVNGNNLFLWSNLPDDREFNNDSSAESRGDYPTLKRINFGFNMNF</sequence>
<keyword evidence="10" id="KW-0675">Receptor</keyword>
<dbReference type="PROSITE" id="PS52016">
    <property type="entry name" value="TONB_DEPENDENT_REC_3"/>
    <property type="match status" value="1"/>
</dbReference>
<evidence type="ECO:0000256" key="4">
    <source>
        <dbReference type="ARBA" id="ARBA00022692"/>
    </source>
</evidence>
<evidence type="ECO:0000256" key="1">
    <source>
        <dbReference type="ARBA" id="ARBA00004571"/>
    </source>
</evidence>
<dbReference type="InterPro" id="IPR039426">
    <property type="entry name" value="TonB-dep_rcpt-like"/>
</dbReference>
<keyword evidence="5 7" id="KW-0472">Membrane</keyword>
<dbReference type="Gene3D" id="2.60.40.1120">
    <property type="entry name" value="Carboxypeptidase-like, regulatory domain"/>
    <property type="match status" value="1"/>
</dbReference>
<dbReference type="InterPro" id="IPR012910">
    <property type="entry name" value="Plug_dom"/>
</dbReference>
<evidence type="ECO:0000256" key="8">
    <source>
        <dbReference type="SAM" id="SignalP"/>
    </source>
</evidence>
<keyword evidence="11" id="KW-1185">Reference proteome</keyword>
<dbReference type="SUPFAM" id="SSF49464">
    <property type="entry name" value="Carboxypeptidase regulatory domain-like"/>
    <property type="match status" value="1"/>
</dbReference>
<feature type="domain" description="TonB-dependent receptor plug" evidence="9">
    <location>
        <begin position="123"/>
        <end position="226"/>
    </location>
</feature>
<keyword evidence="6 7" id="KW-0998">Cell outer membrane</keyword>
<keyword evidence="8" id="KW-0732">Signal</keyword>
<keyword evidence="4 7" id="KW-0812">Transmembrane</keyword>
<accession>A0ABX1D7M4</accession>
<dbReference type="NCBIfam" id="TIGR04057">
    <property type="entry name" value="SusC_RagA_signa"/>
    <property type="match status" value="1"/>
</dbReference>
<evidence type="ECO:0000313" key="11">
    <source>
        <dbReference type="Proteomes" id="UP000760545"/>
    </source>
</evidence>
<comment type="similarity">
    <text evidence="7">Belongs to the TonB-dependent receptor family.</text>
</comment>
<gene>
    <name evidence="10" type="ORF">HC176_02385</name>
</gene>
<evidence type="ECO:0000313" key="10">
    <source>
        <dbReference type="EMBL" id="NJX14334.1"/>
    </source>
</evidence>
<protein>
    <submittedName>
        <fullName evidence="10">TonB-dependent receptor</fullName>
    </submittedName>
</protein>
<evidence type="ECO:0000256" key="6">
    <source>
        <dbReference type="ARBA" id="ARBA00023237"/>
    </source>
</evidence>
<comment type="subcellular location">
    <subcellularLocation>
        <location evidence="1 7">Cell outer membrane</location>
        <topology evidence="1 7">Multi-pass membrane protein</topology>
    </subcellularLocation>
</comment>
<dbReference type="Pfam" id="PF07715">
    <property type="entry name" value="Plug"/>
    <property type="match status" value="1"/>
</dbReference>
<dbReference type="InterPro" id="IPR023996">
    <property type="entry name" value="TonB-dep_OMP_SusC/RagA"/>
</dbReference>
<evidence type="ECO:0000256" key="3">
    <source>
        <dbReference type="ARBA" id="ARBA00022452"/>
    </source>
</evidence>
<dbReference type="InterPro" id="IPR023997">
    <property type="entry name" value="TonB-dep_OMP_SusC/RagA_CS"/>
</dbReference>
<name>A0ABX1D7M4_9FLAO</name>
<organism evidence="10 11">
    <name type="scientific">Tamlana crocina</name>
    <dbReference type="NCBI Taxonomy" id="393006"/>
    <lineage>
        <taxon>Bacteria</taxon>
        <taxon>Pseudomonadati</taxon>
        <taxon>Bacteroidota</taxon>
        <taxon>Flavobacteriia</taxon>
        <taxon>Flavobacteriales</taxon>
        <taxon>Flavobacteriaceae</taxon>
        <taxon>Tamlana</taxon>
    </lineage>
</organism>
<proteinExistence type="inferred from homology"/>
<dbReference type="Pfam" id="PF13715">
    <property type="entry name" value="CarbopepD_reg_2"/>
    <property type="match status" value="1"/>
</dbReference>
<evidence type="ECO:0000259" key="9">
    <source>
        <dbReference type="Pfam" id="PF07715"/>
    </source>
</evidence>
<dbReference type="RefSeq" id="WP_209309639.1">
    <property type="nucleotide sequence ID" value="NZ_JAAVJS010000002.1"/>
</dbReference>
<dbReference type="InterPro" id="IPR008969">
    <property type="entry name" value="CarboxyPept-like_regulatory"/>
</dbReference>
<dbReference type="Gene3D" id="2.40.170.20">
    <property type="entry name" value="TonB-dependent receptor, beta-barrel domain"/>
    <property type="match status" value="1"/>
</dbReference>
<dbReference type="InterPro" id="IPR037066">
    <property type="entry name" value="Plug_dom_sf"/>
</dbReference>